<evidence type="ECO:0000256" key="2">
    <source>
        <dbReference type="ARBA" id="ARBA00022741"/>
    </source>
</evidence>
<comment type="subunit">
    <text evidence="13">Heterodimer of AddA and AddB/RexB.</text>
</comment>
<keyword evidence="3 13" id="KW-0227">DNA damage</keyword>
<dbReference type="EC" id="3.1.-.-" evidence="13"/>
<dbReference type="AlphaFoldDB" id="A0A1S7FX08"/>
<dbReference type="GO" id="GO:0033202">
    <property type="term" value="C:DNA helicase complex"/>
    <property type="evidence" value="ECO:0007669"/>
    <property type="project" value="TreeGrafter"/>
</dbReference>
<dbReference type="Gene3D" id="3.40.50.300">
    <property type="entry name" value="P-loop containing nucleotide triphosphate hydrolases"/>
    <property type="match status" value="4"/>
</dbReference>
<evidence type="ECO:0000256" key="14">
    <source>
        <dbReference type="PROSITE-ProRule" id="PRU00560"/>
    </source>
</evidence>
<evidence type="ECO:0000256" key="8">
    <source>
        <dbReference type="ARBA" id="ARBA00023125"/>
    </source>
</evidence>
<evidence type="ECO:0000256" key="4">
    <source>
        <dbReference type="ARBA" id="ARBA00022801"/>
    </source>
</evidence>
<reference evidence="18" key="1">
    <citation type="submission" date="2015-03" db="EMBL/GenBank/DDBJ databases">
        <authorList>
            <person name="Ferrari E."/>
            <person name="Walter M.C."/>
            <person name="Huptas C."/>
            <person name="Scherer S."/>
            <person name="Mueller-Herbst S."/>
        </authorList>
    </citation>
    <scope>NUCLEOTIDE SEQUENCE [LARGE SCALE GENOMIC DNA]</scope>
    <source>
        <strain evidence="18">LWP01</strain>
    </source>
</reference>
<evidence type="ECO:0000256" key="13">
    <source>
        <dbReference type="HAMAP-Rule" id="MF_01451"/>
    </source>
</evidence>
<dbReference type="Pfam" id="PF00580">
    <property type="entry name" value="UvrD-helicase"/>
    <property type="match status" value="1"/>
</dbReference>
<evidence type="ECO:0000256" key="5">
    <source>
        <dbReference type="ARBA" id="ARBA00022806"/>
    </source>
</evidence>
<evidence type="ECO:0000256" key="1">
    <source>
        <dbReference type="ARBA" id="ARBA00022722"/>
    </source>
</evidence>
<dbReference type="GO" id="GO:0005524">
    <property type="term" value="F:ATP binding"/>
    <property type="evidence" value="ECO:0007669"/>
    <property type="project" value="UniProtKB-UniRule"/>
</dbReference>
<dbReference type="Gene3D" id="3.90.320.10">
    <property type="match status" value="1"/>
</dbReference>
<dbReference type="Proteomes" id="UP000223060">
    <property type="component" value="Chromosome"/>
</dbReference>
<dbReference type="PANTHER" id="PTHR11070">
    <property type="entry name" value="UVRD / RECB / PCRA DNA HELICASE FAMILY MEMBER"/>
    <property type="match status" value="1"/>
</dbReference>
<name>A0A1S7FX08_9LIST</name>
<comment type="function">
    <text evidence="13">The heterodimer acts as both an ATP-dependent DNA helicase and an ATP-dependent, dual-direction single-stranded exonuclease. Recognizes the chi site generating a DNA molecule suitable for the initiation of homologous recombination. The AddA nuclease domain is required for chi fragment generation; this subunit has the helicase and 3' -&gt; 5' nuclease activities.</text>
</comment>
<keyword evidence="8 13" id="KW-0238">DNA-binding</keyword>
<dbReference type="GO" id="GO:0008408">
    <property type="term" value="F:3'-5' exonuclease activity"/>
    <property type="evidence" value="ECO:0007669"/>
    <property type="project" value="UniProtKB-UniRule"/>
</dbReference>
<dbReference type="HAMAP" id="MF_01451">
    <property type="entry name" value="AddA"/>
    <property type="match status" value="1"/>
</dbReference>
<comment type="catalytic activity">
    <reaction evidence="11 13">
        <text>Couples ATP hydrolysis with the unwinding of duplex DNA by translocating in the 3'-5' direction.</text>
        <dbReference type="EC" id="5.6.2.4"/>
    </reaction>
</comment>
<dbReference type="GO" id="GO:0005829">
    <property type="term" value="C:cytosol"/>
    <property type="evidence" value="ECO:0007669"/>
    <property type="project" value="TreeGrafter"/>
</dbReference>
<evidence type="ECO:0000256" key="11">
    <source>
        <dbReference type="ARBA" id="ARBA00034617"/>
    </source>
</evidence>
<keyword evidence="9 13" id="KW-0234">DNA repair</keyword>
<evidence type="ECO:0000313" key="17">
    <source>
        <dbReference type="EMBL" id="AQY51930.1"/>
    </source>
</evidence>
<comment type="catalytic activity">
    <reaction evidence="12 13">
        <text>ATP + H2O = ADP + phosphate + H(+)</text>
        <dbReference type="Rhea" id="RHEA:13065"/>
        <dbReference type="ChEBI" id="CHEBI:15377"/>
        <dbReference type="ChEBI" id="CHEBI:15378"/>
        <dbReference type="ChEBI" id="CHEBI:30616"/>
        <dbReference type="ChEBI" id="CHEBI:43474"/>
        <dbReference type="ChEBI" id="CHEBI:456216"/>
        <dbReference type="EC" id="5.6.2.4"/>
    </reaction>
</comment>
<dbReference type="InterPro" id="IPR014016">
    <property type="entry name" value="UvrD-like_ATP-bd"/>
</dbReference>
<feature type="domain" description="UvrD-like helicase C-terminal" evidence="16">
    <location>
        <begin position="512"/>
        <end position="804"/>
    </location>
</feature>
<evidence type="ECO:0000256" key="10">
    <source>
        <dbReference type="ARBA" id="ARBA00023235"/>
    </source>
</evidence>
<keyword evidence="18" id="KW-1185">Reference proteome</keyword>
<dbReference type="EMBL" id="CP011102">
    <property type="protein sequence ID" value="AQY51930.1"/>
    <property type="molecule type" value="Genomic_DNA"/>
</dbReference>
<dbReference type="Pfam" id="PF13361">
    <property type="entry name" value="UvrD_C"/>
    <property type="match status" value="1"/>
</dbReference>
<dbReference type="PROSITE" id="PS51198">
    <property type="entry name" value="UVRD_HELICASE_ATP_BIND"/>
    <property type="match status" value="1"/>
</dbReference>
<keyword evidence="6 13" id="KW-0269">Exonuclease</keyword>
<dbReference type="InterPro" id="IPR027417">
    <property type="entry name" value="P-loop_NTPase"/>
</dbReference>
<evidence type="ECO:0000256" key="6">
    <source>
        <dbReference type="ARBA" id="ARBA00022839"/>
    </source>
</evidence>
<sequence>MKKEIPMKPDSVTWTEDQWKAIHASGQNILVAAAAGSGKTAVLVNRVIEKIIDPENPIDVDELLIVTFTNASAAEMKARIGRAIENALLANESSGHLKRQIALLNYASISTLHSFCLDVIKRYYYLADIDPEFRLIDPIESAMVRDEVMDKLLEEHYGQAEDIAFFELVDTFTGDRSDDDISRVVGELYDFSRAHPDPEKWLEAIVTNYDVANISDVVDLSFYPVIEKQLLMTLRQAEHFLRHAILLCGETAGPEPYIVTLNNDLDQVMFIIEALNNGWNELGDTWKAVKFQRIATLKNKDMYDEVLVDQVKKLRDQAKKVITDAQNEWFQRSGTNYLLDLGKMKPTIETLIALSKEFSVRFYEEKVARGMLDFNDLEHLALRILSDPEHKNKPSSAALGYLAKFKEVLIDEYQDTNMVQESILSLVTADTEADGNLFMVGDVKQSIYRFRLAEPGLFLAKYKRYTEDGHETGMKIDLSQNFRSRSEVLDTTNFIFNQLMDTEVGEIEYDSQAELVLGANFPESDTSDTELVLIDMEQDDKSDEADDLSPEQLQKRQVEARYIARRIDLLIQEKTPIFDKALKQYRAIEYRDIVILSRALTSAPEMEEAMKELDIPFYANNNSGYFEATEVAVMISLLKIIDNPYQDIPLASVLRSPLIGLNEDAMARIRAVGKNMPYFEALEKYAITQSDGLVEQVQSFLKQLSNWRELSMRENLADLISQIFQETHFYDFMGGLPGGKQRQANLRALLDRANQYEKTAFRGLFRFIRFVEKLEVKGQDLGTAKTLGEKEDVVRMMTIHASKGLEFPVVFLSGLDRKFNMRDIYNKYLFDKDFGFATRYNDPVKRIVYPTIMQQAIKYKKVAEMTAEEMRVLYVALTRAEEKLILVGTVPSLEKATAEWERSMHQAEWILPASVRYQAKTYLQWIGSVFVRHPSYLAQMGVTQVSGAVKLPTNMSLVIAKHQYEEFLTVNNDDKEDSGWLDIVKYGKDAETESPYYRQIQNRLGFEYGFKEEAEIRSKQSVTEVKRQFSVTDSFSDTRFTRNAQPVSFERPKFMQEQKLTATERGTAMHTVMQALSLDEKPTSRTVALLLEDLVTREIMNENQAASIQIDEIIAFFDSELGEIMIQNATRTSREIPFSYKIPANRLYQKVETDEQIIVQGMIDVMVDTGDELIIIDYKTDQITGKFENDWLRAEPVLKKRYQVQMDMYKEAVEKISSRQVDHVYLYFFDGDHICELTEGE</sequence>
<evidence type="ECO:0000259" key="15">
    <source>
        <dbReference type="PROSITE" id="PS51198"/>
    </source>
</evidence>
<dbReference type="InterPro" id="IPR011604">
    <property type="entry name" value="PDDEXK-like_dom_sf"/>
</dbReference>
<dbReference type="GO" id="GO:0016887">
    <property type="term" value="F:ATP hydrolysis activity"/>
    <property type="evidence" value="ECO:0007669"/>
    <property type="project" value="RHEA"/>
</dbReference>
<proteinExistence type="inferred from homology"/>
<evidence type="ECO:0000259" key="16">
    <source>
        <dbReference type="PROSITE" id="PS51217"/>
    </source>
</evidence>
<comment type="cofactor">
    <cofactor evidence="13">
        <name>Mg(2+)</name>
        <dbReference type="ChEBI" id="CHEBI:18420"/>
    </cofactor>
</comment>
<dbReference type="InterPro" id="IPR038726">
    <property type="entry name" value="PDDEXK_AddAB-type"/>
</dbReference>
<dbReference type="InterPro" id="IPR014017">
    <property type="entry name" value="DNA_helicase_UvrD-like_C"/>
</dbReference>
<dbReference type="InterPro" id="IPR011335">
    <property type="entry name" value="Restrct_endonuc-II-like"/>
</dbReference>
<keyword evidence="10 13" id="KW-0413">Isomerase</keyword>
<evidence type="ECO:0000256" key="9">
    <source>
        <dbReference type="ARBA" id="ARBA00023204"/>
    </source>
</evidence>
<dbReference type="InterPro" id="IPR000212">
    <property type="entry name" value="DNA_helicase_UvrD/REP"/>
</dbReference>
<keyword evidence="1 13" id="KW-0540">Nuclease</keyword>
<dbReference type="EC" id="5.6.2.4" evidence="13"/>
<dbReference type="SUPFAM" id="SSF52980">
    <property type="entry name" value="Restriction endonuclease-like"/>
    <property type="match status" value="1"/>
</dbReference>
<dbReference type="PANTHER" id="PTHR11070:SF48">
    <property type="entry name" value="ATP-DEPENDENT HELICASE_NUCLEASE SUBUNIT A"/>
    <property type="match status" value="1"/>
</dbReference>
<dbReference type="SUPFAM" id="SSF52540">
    <property type="entry name" value="P-loop containing nucleoside triphosphate hydrolases"/>
    <property type="match status" value="1"/>
</dbReference>
<protein>
    <recommendedName>
        <fullName evidence="13">ATP-dependent helicase/nuclease subunit A</fullName>
        <ecNumber evidence="13">3.1.-.-</ecNumber>
        <ecNumber evidence="13">5.6.2.4</ecNumber>
    </recommendedName>
    <alternativeName>
        <fullName evidence="13">ATP-dependent helicase/nuclease AddA</fullName>
    </alternativeName>
    <alternativeName>
        <fullName evidence="13">DNA 3'-5' helicase AddA</fullName>
    </alternativeName>
</protein>
<dbReference type="Pfam" id="PF12705">
    <property type="entry name" value="PDDEXK_1"/>
    <property type="match status" value="1"/>
</dbReference>
<gene>
    <name evidence="13" type="primary">addA</name>
    <name evidence="17" type="ORF">UE46_13430</name>
</gene>
<dbReference type="NCBIfam" id="TIGR02785">
    <property type="entry name" value="addA_Gpos"/>
    <property type="match status" value="1"/>
</dbReference>
<feature type="binding site" evidence="14">
    <location>
        <begin position="33"/>
        <end position="40"/>
    </location>
    <ligand>
        <name>ATP</name>
        <dbReference type="ChEBI" id="CHEBI:30616"/>
    </ligand>
</feature>
<dbReference type="FunFam" id="3.40.50.300:FF:001236">
    <property type="entry name" value="ATP-dependent helicase/nuclease subunit A"/>
    <property type="match status" value="1"/>
</dbReference>
<dbReference type="GO" id="GO:0043138">
    <property type="term" value="F:3'-5' DNA helicase activity"/>
    <property type="evidence" value="ECO:0007669"/>
    <property type="project" value="UniProtKB-UniRule"/>
</dbReference>
<feature type="domain" description="UvrD-like helicase ATP-binding" evidence="15">
    <location>
        <begin position="12"/>
        <end position="485"/>
    </location>
</feature>
<evidence type="ECO:0000256" key="7">
    <source>
        <dbReference type="ARBA" id="ARBA00022840"/>
    </source>
</evidence>
<dbReference type="GO" id="GO:0003690">
    <property type="term" value="F:double-stranded DNA binding"/>
    <property type="evidence" value="ECO:0007669"/>
    <property type="project" value="UniProtKB-UniRule"/>
</dbReference>
<accession>A0A1S7FX08</accession>
<organism evidence="17 18">
    <name type="scientific">Listeria weihenstephanensis</name>
    <dbReference type="NCBI Taxonomy" id="1006155"/>
    <lineage>
        <taxon>Bacteria</taxon>
        <taxon>Bacillati</taxon>
        <taxon>Bacillota</taxon>
        <taxon>Bacilli</taxon>
        <taxon>Bacillales</taxon>
        <taxon>Listeriaceae</taxon>
        <taxon>Listeria</taxon>
    </lineage>
</organism>
<evidence type="ECO:0000256" key="12">
    <source>
        <dbReference type="ARBA" id="ARBA00048988"/>
    </source>
</evidence>
<dbReference type="PROSITE" id="PS51217">
    <property type="entry name" value="UVRD_HELICASE_CTER"/>
    <property type="match status" value="1"/>
</dbReference>
<dbReference type="KEGG" id="lwi:UE46_13430"/>
<evidence type="ECO:0000313" key="18">
    <source>
        <dbReference type="Proteomes" id="UP000223060"/>
    </source>
</evidence>
<dbReference type="InterPro" id="IPR014152">
    <property type="entry name" value="AddA"/>
</dbReference>
<evidence type="ECO:0000256" key="3">
    <source>
        <dbReference type="ARBA" id="ARBA00022763"/>
    </source>
</evidence>
<keyword evidence="7 13" id="KW-0067">ATP-binding</keyword>
<dbReference type="GO" id="GO:0000724">
    <property type="term" value="P:double-strand break repair via homologous recombination"/>
    <property type="evidence" value="ECO:0007669"/>
    <property type="project" value="UniProtKB-UniRule"/>
</dbReference>
<keyword evidence="4 13" id="KW-0378">Hydrolase</keyword>
<dbReference type="RefSeq" id="WP_118907698.1">
    <property type="nucleotide sequence ID" value="NZ_CP011102.1"/>
</dbReference>
<keyword evidence="5 13" id="KW-0347">Helicase</keyword>
<comment type="similarity">
    <text evidence="13">Belongs to the helicase family. AddA subfamily.</text>
</comment>
<keyword evidence="2 13" id="KW-0547">Nucleotide-binding</keyword>